<dbReference type="Proteomes" id="UP001589810">
    <property type="component" value="Unassembled WGS sequence"/>
</dbReference>
<evidence type="ECO:0000259" key="2">
    <source>
        <dbReference type="PROSITE" id="PS51725"/>
    </source>
</evidence>
<dbReference type="SUPFAM" id="SSF54909">
    <property type="entry name" value="Dimeric alpha+beta barrel"/>
    <property type="match status" value="1"/>
</dbReference>
<feature type="region of interest" description="Disordered" evidence="1">
    <location>
        <begin position="253"/>
        <end position="358"/>
    </location>
</feature>
<organism evidence="3 4">
    <name type="scientific">Kutzneria chonburiensis</name>
    <dbReference type="NCBI Taxonomy" id="1483604"/>
    <lineage>
        <taxon>Bacteria</taxon>
        <taxon>Bacillati</taxon>
        <taxon>Actinomycetota</taxon>
        <taxon>Actinomycetes</taxon>
        <taxon>Pseudonocardiales</taxon>
        <taxon>Pseudonocardiaceae</taxon>
        <taxon>Kutzneria</taxon>
    </lineage>
</organism>
<evidence type="ECO:0000313" key="4">
    <source>
        <dbReference type="Proteomes" id="UP001589810"/>
    </source>
</evidence>
<keyword evidence="4" id="KW-1185">Reference proteome</keyword>
<reference evidence="3 4" key="1">
    <citation type="submission" date="2024-09" db="EMBL/GenBank/DDBJ databases">
        <authorList>
            <person name="Sun Q."/>
            <person name="Mori K."/>
        </authorList>
    </citation>
    <scope>NUCLEOTIDE SEQUENCE [LARGE SCALE GENOMIC DNA]</scope>
    <source>
        <strain evidence="3 4">TBRC 1432</strain>
    </source>
</reference>
<sequence>MSGPITVTLSYQVRRGRASQFSAAATALLGAAAQQPGYLGAGITGVAAGGREWQLFYRFEDQHDLDEWERSHAFTRFFEYVEKFASRGDVHKTVGSELWPVDRPATEPAPAPKAQKLNRQQMAHLETSVMTAAELAARVEALRAAEAGQQRSGAHQRPEVEPAQHHEQPQYEAAHYEAPQYEAAQYERAPAERRPERAPVEQPPAERIPERIQQVSGQHQRPRMEPQHVEPAHLETTVLGAAELAARMEAWRTNPPSGQHVRPQPPHVEQPRPTPPRAEPAHLETTKMSAAELAARRDAMRAMDNAQPASGQYERPRAEQSRPMPSRTERPQYEQRPQADQRPVDRSQRASSQWAEDQWDSEFRELVARESGWGAVQNLQAPVPHSQPISRIDVAQWEAAQQKIAQEEAAQREMARRDAFHRDVAAREAAQREQAQREAAQLEADQWEAAQREEAAQFAAQQEAAALQEAAEREAAEREAALFEAAERAAGNHEPAPEPEWRQPGLRVVGRDEREPSRRWWGRKSRREDAEPVANGEHPAEQTLSPAATRELFGDPEVPRTDRDPLAIAKGRRQRG</sequence>
<feature type="compositionally biased region" description="Basic and acidic residues" evidence="1">
    <location>
        <begin position="405"/>
        <end position="436"/>
    </location>
</feature>
<feature type="region of interest" description="Disordered" evidence="1">
    <location>
        <begin position="405"/>
        <end position="576"/>
    </location>
</feature>
<dbReference type="Gene3D" id="3.30.70.100">
    <property type="match status" value="1"/>
</dbReference>
<feature type="region of interest" description="Disordered" evidence="1">
    <location>
        <begin position="184"/>
        <end position="228"/>
    </location>
</feature>
<feature type="compositionally biased region" description="Basic and acidic residues" evidence="1">
    <location>
        <begin position="189"/>
        <end position="199"/>
    </location>
</feature>
<feature type="domain" description="ABM" evidence="2">
    <location>
        <begin position="5"/>
        <end position="95"/>
    </location>
</feature>
<accession>A0ABV6MRN2</accession>
<feature type="compositionally biased region" description="Pro residues" evidence="1">
    <location>
        <begin position="263"/>
        <end position="278"/>
    </location>
</feature>
<keyword evidence="3" id="KW-0503">Monooxygenase</keyword>
<feature type="compositionally biased region" description="Low complexity" evidence="1">
    <location>
        <begin position="456"/>
        <end position="469"/>
    </location>
</feature>
<gene>
    <name evidence="3" type="ORF">ACFFH7_15775</name>
</gene>
<dbReference type="InterPro" id="IPR011008">
    <property type="entry name" value="Dimeric_a/b-barrel"/>
</dbReference>
<evidence type="ECO:0000256" key="1">
    <source>
        <dbReference type="SAM" id="MobiDB-lite"/>
    </source>
</evidence>
<proteinExistence type="predicted"/>
<evidence type="ECO:0000313" key="3">
    <source>
        <dbReference type="EMBL" id="MFC0542958.1"/>
    </source>
</evidence>
<comment type="caution">
    <text evidence="3">The sequence shown here is derived from an EMBL/GenBank/DDBJ whole genome shotgun (WGS) entry which is preliminary data.</text>
</comment>
<keyword evidence="3" id="KW-0560">Oxidoreductase</keyword>
<dbReference type="RefSeq" id="WP_379794047.1">
    <property type="nucleotide sequence ID" value="NZ_JBHLUD010000004.1"/>
</dbReference>
<dbReference type="Pfam" id="PF03992">
    <property type="entry name" value="ABM"/>
    <property type="match status" value="1"/>
</dbReference>
<feature type="compositionally biased region" description="Basic and acidic residues" evidence="1">
    <location>
        <begin position="327"/>
        <end position="348"/>
    </location>
</feature>
<feature type="compositionally biased region" description="Basic and acidic residues" evidence="1">
    <location>
        <begin position="156"/>
        <end position="169"/>
    </location>
</feature>
<dbReference type="PROSITE" id="PS51725">
    <property type="entry name" value="ABM"/>
    <property type="match status" value="1"/>
</dbReference>
<feature type="compositionally biased region" description="Basic and acidic residues" evidence="1">
    <location>
        <begin position="470"/>
        <end position="501"/>
    </location>
</feature>
<dbReference type="GO" id="GO:0004497">
    <property type="term" value="F:monooxygenase activity"/>
    <property type="evidence" value="ECO:0007669"/>
    <property type="project" value="UniProtKB-KW"/>
</dbReference>
<name>A0ABV6MRN2_9PSEU</name>
<feature type="region of interest" description="Disordered" evidence="1">
    <location>
        <begin position="146"/>
        <end position="171"/>
    </location>
</feature>
<protein>
    <submittedName>
        <fullName evidence="3">Antibiotic biosynthesis monooxygenase</fullName>
    </submittedName>
</protein>
<dbReference type="EMBL" id="JBHLUD010000004">
    <property type="protein sequence ID" value="MFC0542958.1"/>
    <property type="molecule type" value="Genomic_DNA"/>
</dbReference>
<dbReference type="InterPro" id="IPR007138">
    <property type="entry name" value="ABM_dom"/>
</dbReference>
<feature type="compositionally biased region" description="Basic and acidic residues" evidence="1">
    <location>
        <begin position="509"/>
        <end position="518"/>
    </location>
</feature>